<dbReference type="Gene3D" id="3.30.160.250">
    <property type="match status" value="1"/>
</dbReference>
<proteinExistence type="predicted"/>
<accession>A0A2G9YB66</accession>
<reference evidence="2 3" key="1">
    <citation type="submission" date="2017-09" db="EMBL/GenBank/DDBJ databases">
        <title>Depth-based differentiation of microbial function through sediment-hosted aquifers and enrichment of novel symbionts in the deep terrestrial subsurface.</title>
        <authorList>
            <person name="Probst A.J."/>
            <person name="Ladd B."/>
            <person name="Jarett J.K."/>
            <person name="Geller-Mcgrath D.E."/>
            <person name="Sieber C.M."/>
            <person name="Emerson J.B."/>
            <person name="Anantharaman K."/>
            <person name="Thomas B.C."/>
            <person name="Malmstrom R."/>
            <person name="Stieglmeier M."/>
            <person name="Klingl A."/>
            <person name="Woyke T."/>
            <person name="Ryan C.M."/>
            <person name="Banfield J.F."/>
        </authorList>
    </citation>
    <scope>NUCLEOTIDE SEQUENCE [LARGE SCALE GENOMIC DNA]</scope>
    <source>
        <strain evidence="2">CG23_combo_of_CG06-09_8_20_14_all_48_7</strain>
    </source>
</reference>
<dbReference type="Proteomes" id="UP000230392">
    <property type="component" value="Unassembled WGS sequence"/>
</dbReference>
<sequence>MEYTVIVHEAEEGGYWVDVPALPGCYSQGETIEEAMKNLEEAIEVHLEGMKEEHLEVPRDSGFVVGRVAVPV</sequence>
<dbReference type="AlphaFoldDB" id="A0A2G9YB66"/>
<evidence type="ECO:0000313" key="2">
    <source>
        <dbReference type="EMBL" id="PIP16476.1"/>
    </source>
</evidence>
<dbReference type="EMBL" id="PCRF01000092">
    <property type="protein sequence ID" value="PIP16476.1"/>
    <property type="molecule type" value="Genomic_DNA"/>
</dbReference>
<gene>
    <name evidence="2" type="ORF">COX46_02005</name>
</gene>
<protein>
    <submittedName>
        <fullName evidence="2">HicB family protein</fullName>
    </submittedName>
</protein>
<dbReference type="PANTHER" id="PTHR34504:SF2">
    <property type="entry name" value="UPF0150 PROTEIN SSL0259"/>
    <property type="match status" value="1"/>
</dbReference>
<comment type="caution">
    <text evidence="2">The sequence shown here is derived from an EMBL/GenBank/DDBJ whole genome shotgun (WGS) entry which is preliminary data.</text>
</comment>
<dbReference type="InterPro" id="IPR035069">
    <property type="entry name" value="TTHA1013/TTHA0281-like"/>
</dbReference>
<dbReference type="InterPro" id="IPR031807">
    <property type="entry name" value="HicB-like"/>
</dbReference>
<feature type="domain" description="HicB-like antitoxin of toxin-antitoxin system" evidence="1">
    <location>
        <begin position="3"/>
        <end position="60"/>
    </location>
</feature>
<dbReference type="Pfam" id="PF15919">
    <property type="entry name" value="HicB_lk_antitox"/>
    <property type="match status" value="1"/>
</dbReference>
<dbReference type="PANTHER" id="PTHR34504">
    <property type="entry name" value="ANTITOXIN HICB"/>
    <property type="match status" value="1"/>
</dbReference>
<evidence type="ECO:0000313" key="3">
    <source>
        <dbReference type="Proteomes" id="UP000230392"/>
    </source>
</evidence>
<evidence type="ECO:0000259" key="1">
    <source>
        <dbReference type="Pfam" id="PF15919"/>
    </source>
</evidence>
<dbReference type="InterPro" id="IPR051404">
    <property type="entry name" value="TA_system_antitoxin"/>
</dbReference>
<dbReference type="SUPFAM" id="SSF143100">
    <property type="entry name" value="TTHA1013/TTHA0281-like"/>
    <property type="match status" value="1"/>
</dbReference>
<name>A0A2G9YB66_9BACT</name>
<organism evidence="2 3">
    <name type="scientific">bacterium (Candidatus Ratteibacteria) CG23_combo_of_CG06-09_8_20_14_all_48_7</name>
    <dbReference type="NCBI Taxonomy" id="2014292"/>
    <lineage>
        <taxon>Bacteria</taxon>
        <taxon>Candidatus Ratteibacteria</taxon>
    </lineage>
</organism>